<dbReference type="RefSeq" id="XP_018260005.1">
    <property type="nucleotide sequence ID" value="XM_018411337.1"/>
</dbReference>
<dbReference type="PANTHER" id="PTHR38688">
    <property type="entry name" value="PYR_REDOX_2 DOMAIN-CONTAINING PROTEIN"/>
    <property type="match status" value="1"/>
</dbReference>
<dbReference type="STRING" id="1296121.A0A1A5ZWH8"/>
<protein>
    <submittedName>
        <fullName evidence="1">Uncharacterized protein</fullName>
    </submittedName>
</protein>
<dbReference type="KEGG" id="kdj:28971776"/>
<evidence type="ECO:0000313" key="3">
    <source>
        <dbReference type="Proteomes" id="UP000078595"/>
    </source>
</evidence>
<dbReference type="SUPFAM" id="SSF51905">
    <property type="entry name" value="FAD/NAD(P)-binding domain"/>
    <property type="match status" value="1"/>
</dbReference>
<dbReference type="EMBL" id="CP144539">
    <property type="protein sequence ID" value="WWC65468.1"/>
    <property type="molecule type" value="Genomic_DNA"/>
</dbReference>
<reference evidence="2" key="2">
    <citation type="submission" date="2013-07" db="EMBL/GenBank/DDBJ databases">
        <authorList>
            <consortium name="The Broad Institute Genome Sequencing Platform"/>
            <person name="Cuomo C."/>
            <person name="Litvintseva A."/>
            <person name="Chen Y."/>
            <person name="Heitman J."/>
            <person name="Sun S."/>
            <person name="Springer D."/>
            <person name="Dromer F."/>
            <person name="Young S.K."/>
            <person name="Zeng Q."/>
            <person name="Gargeya S."/>
            <person name="Fitzgerald M."/>
            <person name="Abouelleil A."/>
            <person name="Alvarado L."/>
            <person name="Berlin A.M."/>
            <person name="Chapman S.B."/>
            <person name="Dewar J."/>
            <person name="Goldberg J."/>
            <person name="Griggs A."/>
            <person name="Gujja S."/>
            <person name="Hansen M."/>
            <person name="Howarth C."/>
            <person name="Imamovic A."/>
            <person name="Larimer J."/>
            <person name="McCowan C."/>
            <person name="Murphy C."/>
            <person name="Pearson M."/>
            <person name="Priest M."/>
            <person name="Roberts A."/>
            <person name="Saif S."/>
            <person name="Shea T."/>
            <person name="Sykes S."/>
            <person name="Wortman J."/>
            <person name="Nusbaum C."/>
            <person name="Birren B."/>
        </authorList>
    </citation>
    <scope>NUCLEOTIDE SEQUENCE</scope>
    <source>
        <strain evidence="2">CBS 10117</strain>
    </source>
</reference>
<proteinExistence type="predicted"/>
<dbReference type="AlphaFoldDB" id="A0A1A5ZWH8"/>
<dbReference type="PANTHER" id="PTHR38688:SF1">
    <property type="entry name" value="FAD_NAD(P)-BINDING DOMAIN-CONTAINING PROTEIN"/>
    <property type="match status" value="1"/>
</dbReference>
<name>A0A1A5ZWH8_9TREE</name>
<dbReference type="GeneID" id="28971776"/>
<dbReference type="Gene3D" id="3.50.50.60">
    <property type="entry name" value="FAD/NAD(P)-binding domain"/>
    <property type="match status" value="1"/>
</dbReference>
<gene>
    <name evidence="1" type="ORF">I303_08077</name>
    <name evidence="2" type="ORF">I303_108086</name>
</gene>
<dbReference type="PRINTS" id="PR00411">
    <property type="entry name" value="PNDRDTASEI"/>
</dbReference>
<reference evidence="2" key="3">
    <citation type="submission" date="2024-02" db="EMBL/GenBank/DDBJ databases">
        <title>Comparative genomics of Cryptococcus and Kwoniella reveals pathogenesis evolution and contrasting modes of karyotype evolution via chromosome fusion or intercentromeric recombination.</title>
        <authorList>
            <person name="Coelho M.A."/>
            <person name="David-Palma M."/>
            <person name="Shea T."/>
            <person name="Bowers K."/>
            <person name="McGinley-Smith S."/>
            <person name="Mohammad A.W."/>
            <person name="Gnirke A."/>
            <person name="Yurkov A.M."/>
            <person name="Nowrousian M."/>
            <person name="Sun S."/>
            <person name="Cuomo C.A."/>
            <person name="Heitman J."/>
        </authorList>
    </citation>
    <scope>NUCLEOTIDE SEQUENCE</scope>
    <source>
        <strain evidence="2">CBS 10117</strain>
    </source>
</reference>
<reference evidence="1" key="1">
    <citation type="submission" date="2013-07" db="EMBL/GenBank/DDBJ databases">
        <title>The Genome Sequence of Cryptococcus dejecticola CBS10117.</title>
        <authorList>
            <consortium name="The Broad Institute Genome Sequencing Platform"/>
            <person name="Cuomo C."/>
            <person name="Litvintseva A."/>
            <person name="Chen Y."/>
            <person name="Heitman J."/>
            <person name="Sun S."/>
            <person name="Springer D."/>
            <person name="Dromer F."/>
            <person name="Young S.K."/>
            <person name="Zeng Q."/>
            <person name="Gargeya S."/>
            <person name="Fitzgerald M."/>
            <person name="Abouelleil A."/>
            <person name="Alvarado L."/>
            <person name="Berlin A.M."/>
            <person name="Chapman S.B."/>
            <person name="Dewar J."/>
            <person name="Goldberg J."/>
            <person name="Griggs A."/>
            <person name="Gujja S."/>
            <person name="Hansen M."/>
            <person name="Howarth C."/>
            <person name="Imamovic A."/>
            <person name="Larimer J."/>
            <person name="McCowan C."/>
            <person name="Murphy C."/>
            <person name="Pearson M."/>
            <person name="Priest M."/>
            <person name="Roberts A."/>
            <person name="Saif S."/>
            <person name="Shea T."/>
            <person name="Sykes S."/>
            <person name="Wortman J."/>
            <person name="Nusbaum C."/>
            <person name="Birren B."/>
        </authorList>
    </citation>
    <scope>NUCLEOTIDE SEQUENCE [LARGE SCALE GENOMIC DNA]</scope>
    <source>
        <strain evidence="1">CBS 10117</strain>
    </source>
</reference>
<dbReference type="EMBL" id="KI894036">
    <property type="protein sequence ID" value="OBR82163.1"/>
    <property type="molecule type" value="Genomic_DNA"/>
</dbReference>
<dbReference type="OrthoDB" id="432536at2759"/>
<accession>A0A1A5ZWH8</accession>
<dbReference type="VEuPathDB" id="FungiDB:I303_08077"/>
<evidence type="ECO:0000313" key="1">
    <source>
        <dbReference type="EMBL" id="OBR82163.1"/>
    </source>
</evidence>
<organism evidence="1">
    <name type="scientific">Kwoniella dejecticola CBS 10117</name>
    <dbReference type="NCBI Taxonomy" id="1296121"/>
    <lineage>
        <taxon>Eukaryota</taxon>
        <taxon>Fungi</taxon>
        <taxon>Dikarya</taxon>
        <taxon>Basidiomycota</taxon>
        <taxon>Agaricomycotina</taxon>
        <taxon>Tremellomycetes</taxon>
        <taxon>Tremellales</taxon>
        <taxon>Cryptococcaceae</taxon>
        <taxon>Kwoniella</taxon>
    </lineage>
</organism>
<dbReference type="InterPro" id="IPR036188">
    <property type="entry name" value="FAD/NAD-bd_sf"/>
</dbReference>
<dbReference type="Proteomes" id="UP000078595">
    <property type="component" value="Chromosome 10"/>
</dbReference>
<dbReference type="InterPro" id="IPR053275">
    <property type="entry name" value="Agnestin_monoxygenase"/>
</dbReference>
<evidence type="ECO:0000313" key="2">
    <source>
        <dbReference type="EMBL" id="WWC65468.1"/>
    </source>
</evidence>
<sequence length="396" mass="44112">MLPATHKAIVIGAGPGGLAAVKSLLDSGVNKICWIDRKFGGGRLNELYREISSNTKVKIYLDAVTSSPTCQRIIENTPKPNAITALERYDREATCQLSVAGDMVKMLEKGLLRHKGVEKVVDYVKEARLEGSTWKVGLFNSSSSPISASRLFLCTGSHPIIPSFHKPYNADLEVLDLDKCMVKSSLPSLFPQDRKSVVGVIGNSHSGVLAVRNLFEIHNEGKRDLKIMNFRRSDIQYAIYREDGIVNDNTGLKGDTADWSKIYMEDQPNGQTKGDKGETVIEQIDISKNEKEIYGKRLKECTHLIYAIGYQPNPYPTLFVDGKEIKQDDLEFDQDTSEFSLNGQKVRGLYGLGIAHPEKTEDPEGKVESAVGLAKFFAFGDKNKDRWAKDVQHRSR</sequence>
<keyword evidence="3" id="KW-1185">Reference proteome</keyword>